<evidence type="ECO:0000313" key="1">
    <source>
        <dbReference type="EMBL" id="MCF1713320.1"/>
    </source>
</evidence>
<keyword evidence="2" id="KW-1185">Reference proteome</keyword>
<accession>A0ABS9BDF8</accession>
<evidence type="ECO:0000313" key="2">
    <source>
        <dbReference type="Proteomes" id="UP001200145"/>
    </source>
</evidence>
<dbReference type="RefSeq" id="WP_234863854.1">
    <property type="nucleotide sequence ID" value="NZ_JAKEVY010000001.1"/>
</dbReference>
<gene>
    <name evidence="1" type="ORF">L0U88_01600</name>
</gene>
<proteinExistence type="predicted"/>
<protein>
    <submittedName>
        <fullName evidence="1">Uncharacterized protein</fullName>
    </submittedName>
</protein>
<dbReference type="Proteomes" id="UP001200145">
    <property type="component" value="Unassembled WGS sequence"/>
</dbReference>
<comment type="caution">
    <text evidence="1">The sequence shown here is derived from an EMBL/GenBank/DDBJ whole genome shotgun (WGS) entry which is preliminary data.</text>
</comment>
<reference evidence="1 2" key="1">
    <citation type="submission" date="2022-01" db="EMBL/GenBank/DDBJ databases">
        <title>Flavihumibacter sp. nov., isolated from sediment of a river.</title>
        <authorList>
            <person name="Liu H."/>
        </authorList>
    </citation>
    <scope>NUCLEOTIDE SEQUENCE [LARGE SCALE GENOMIC DNA]</scope>
    <source>
        <strain evidence="1 2">RY-1</strain>
    </source>
</reference>
<organism evidence="1 2">
    <name type="scientific">Flavihumibacter fluminis</name>
    <dbReference type="NCBI Taxonomy" id="2909236"/>
    <lineage>
        <taxon>Bacteria</taxon>
        <taxon>Pseudomonadati</taxon>
        <taxon>Bacteroidota</taxon>
        <taxon>Chitinophagia</taxon>
        <taxon>Chitinophagales</taxon>
        <taxon>Chitinophagaceae</taxon>
        <taxon>Flavihumibacter</taxon>
    </lineage>
</organism>
<sequence>MENTTQLHNFPPFNEAEWIRLIFLLSDTQQWMNQMILNAFFQVPLKDRKKLFRKSYYITVTALAHMLERHYYTIPRHPAASKFTVPLIELLSYLRDASTEPASPIPGTLQFKRTLTLDKTIGIDLDHVPTCLLTILTDAGGRIITAFPGSYKSIPNL</sequence>
<dbReference type="EMBL" id="JAKEVY010000001">
    <property type="protein sequence ID" value="MCF1713320.1"/>
    <property type="molecule type" value="Genomic_DNA"/>
</dbReference>
<name>A0ABS9BDF8_9BACT</name>